<accession>A0AA35YDE0</accession>
<dbReference type="Gene3D" id="3.40.50.10140">
    <property type="entry name" value="Toll/interleukin-1 receptor homology (TIR) domain"/>
    <property type="match status" value="1"/>
</dbReference>
<proteinExistence type="predicted"/>
<dbReference type="EMBL" id="OX465077">
    <property type="protein sequence ID" value="CAI9269371.1"/>
    <property type="molecule type" value="Genomic_DNA"/>
</dbReference>
<dbReference type="SMART" id="SM00255">
    <property type="entry name" value="TIR"/>
    <property type="match status" value="1"/>
</dbReference>
<evidence type="ECO:0000313" key="4">
    <source>
        <dbReference type="EMBL" id="CAI9269371.1"/>
    </source>
</evidence>
<dbReference type="GO" id="GO:0006952">
    <property type="term" value="P:defense response"/>
    <property type="evidence" value="ECO:0007669"/>
    <property type="project" value="InterPro"/>
</dbReference>
<dbReference type="Proteomes" id="UP001177003">
    <property type="component" value="Chromosome 1"/>
</dbReference>
<reference evidence="4" key="1">
    <citation type="submission" date="2023-04" db="EMBL/GenBank/DDBJ databases">
        <authorList>
            <person name="Vijverberg K."/>
            <person name="Xiong W."/>
            <person name="Schranz E."/>
        </authorList>
    </citation>
    <scope>NUCLEOTIDE SEQUENCE</scope>
</reference>
<evidence type="ECO:0000259" key="3">
    <source>
        <dbReference type="PROSITE" id="PS50104"/>
    </source>
</evidence>
<dbReference type="AlphaFoldDB" id="A0AA35YDE0"/>
<dbReference type="SUPFAM" id="SSF52058">
    <property type="entry name" value="L domain-like"/>
    <property type="match status" value="1"/>
</dbReference>
<dbReference type="InterPro" id="IPR058192">
    <property type="entry name" value="WHD_ROQ1-like"/>
</dbReference>
<protein>
    <recommendedName>
        <fullName evidence="3">TIR domain-containing protein</fullName>
    </recommendedName>
</protein>
<dbReference type="InterPro" id="IPR000157">
    <property type="entry name" value="TIR_dom"/>
</dbReference>
<dbReference type="InterPro" id="IPR035897">
    <property type="entry name" value="Toll_tir_struct_dom_sf"/>
</dbReference>
<evidence type="ECO:0000256" key="2">
    <source>
        <dbReference type="ARBA" id="ARBA00023027"/>
    </source>
</evidence>
<name>A0AA35YDE0_LACSI</name>
<sequence>MWNAIKYTEYWRQMELMKLFREEPVVYTLSVSSSLSKLSSSIFNSIGIMASYGSNNVFLSFSGEDTRHSFTDHLYYALRRAGISTFRDEEEIKRGEKLMPEIKRIIKESRASVVVFSENYATSTWCLDELVLILEQRTECNHFVLPVFYHVDPSDLRKHTKTFAIEVKASSRWTDHNVNLWKKALKEAADLAGMVLSGSEAEFLKEIVDVIYNKLDRREVILPPNITGMATRYAKISMWLNQPNNSKYMDYVVKILEHDYNALSGIKSLSNRCLLSVSPNKKLMMHRLVQEMGKNIVRQESRFPIERSRVWLSGESHKILTKGEGSKSMEGLALDMQMLDKQMFTFKPSNLKTDALQKMDRLKLLKLNFVKLTGTYGNFSEDLRWLCWLGSDLRTIPSDLFMGNLVAIDMSYSKLEVFEAPMVLQSLQILNLTHSHDLSEIRNMSMIPHLQTLILWNCRSLTRVCKTIGDLKNLTLLNMTGCKNLCKSVKTDLDLKASTSGGKITKQPTFSFPSSLHRLFLNDCNLYCTDSFPLSFSAQQCMEYLNLGYSLFEFLPCYDHLKNLRVLDLTSCSMLKRLPCLPSTHAELYIYYCKSLEEINFQSHRFTLQEFGYEGCISLLEIEGFIKLVPITKLEGNDLGHMKWLKEYENHEVCLVGDDELTKGRSSCVQMLYEFNIMSTSLPDMEDPNMKSTYVSESSSLSFDMPPPPKNKRLKGVDVTFKYTISSDDDWVWFCKINTTNGVDLMYNPKVFGKPELGEVGIWLSYWPIGNTLDIGDKVNVSIAVINGLEVHECGVSLVYTDDKVAEENLENNIEWIEVLGGDLSGFQLSTRAYYLCRRDLFELMEVGRLNAGWFSILVGDTIEWTGMSLLSS</sequence>
<dbReference type="PANTHER" id="PTHR11017:SF307">
    <property type="entry name" value="TIR DOMAIN, P-LOOP CONTAINING NUCLEOSIDE TRIPHOSPHATE HYDROLASE"/>
    <property type="match status" value="1"/>
</dbReference>
<feature type="domain" description="TIR" evidence="3">
    <location>
        <begin position="53"/>
        <end position="215"/>
    </location>
</feature>
<organism evidence="4 5">
    <name type="scientific">Lactuca saligna</name>
    <name type="common">Willowleaf lettuce</name>
    <dbReference type="NCBI Taxonomy" id="75948"/>
    <lineage>
        <taxon>Eukaryota</taxon>
        <taxon>Viridiplantae</taxon>
        <taxon>Streptophyta</taxon>
        <taxon>Embryophyta</taxon>
        <taxon>Tracheophyta</taxon>
        <taxon>Spermatophyta</taxon>
        <taxon>Magnoliopsida</taxon>
        <taxon>eudicotyledons</taxon>
        <taxon>Gunneridae</taxon>
        <taxon>Pentapetalae</taxon>
        <taxon>asterids</taxon>
        <taxon>campanulids</taxon>
        <taxon>Asterales</taxon>
        <taxon>Asteraceae</taxon>
        <taxon>Cichorioideae</taxon>
        <taxon>Cichorieae</taxon>
        <taxon>Lactucinae</taxon>
        <taxon>Lactuca</taxon>
    </lineage>
</organism>
<dbReference type="InterPro" id="IPR044974">
    <property type="entry name" value="Disease_R_plants"/>
</dbReference>
<dbReference type="InterPro" id="IPR032675">
    <property type="entry name" value="LRR_dom_sf"/>
</dbReference>
<dbReference type="FunFam" id="3.40.50.10140:FF:000007">
    <property type="entry name" value="Disease resistance protein (TIR-NBS-LRR class)"/>
    <property type="match status" value="1"/>
</dbReference>
<dbReference type="SUPFAM" id="SSF52200">
    <property type="entry name" value="Toll/Interleukin receptor TIR domain"/>
    <property type="match status" value="1"/>
</dbReference>
<gene>
    <name evidence="4" type="ORF">LSALG_LOCUS9750</name>
</gene>
<dbReference type="Pfam" id="PF23282">
    <property type="entry name" value="WHD_ROQ1"/>
    <property type="match status" value="1"/>
</dbReference>
<keyword evidence="2" id="KW-0520">NAD</keyword>
<evidence type="ECO:0000313" key="5">
    <source>
        <dbReference type="Proteomes" id="UP001177003"/>
    </source>
</evidence>
<dbReference type="Pfam" id="PF01582">
    <property type="entry name" value="TIR"/>
    <property type="match status" value="1"/>
</dbReference>
<dbReference type="Gene3D" id="3.80.10.10">
    <property type="entry name" value="Ribonuclease Inhibitor"/>
    <property type="match status" value="2"/>
</dbReference>
<dbReference type="PANTHER" id="PTHR11017">
    <property type="entry name" value="LEUCINE-RICH REPEAT-CONTAINING PROTEIN"/>
    <property type="match status" value="1"/>
</dbReference>
<keyword evidence="1" id="KW-0677">Repeat</keyword>
<dbReference type="GO" id="GO:0007165">
    <property type="term" value="P:signal transduction"/>
    <property type="evidence" value="ECO:0007669"/>
    <property type="project" value="InterPro"/>
</dbReference>
<dbReference type="PROSITE" id="PS50104">
    <property type="entry name" value="TIR"/>
    <property type="match status" value="1"/>
</dbReference>
<evidence type="ECO:0000256" key="1">
    <source>
        <dbReference type="ARBA" id="ARBA00022737"/>
    </source>
</evidence>
<keyword evidence="5" id="KW-1185">Reference proteome</keyword>